<sequence length="37" mass="4516">MYTYFLRGCGFLSRVSREPVYCTYRMRSLMITCFHNI</sequence>
<dbReference type="EMBL" id="BPVZ01000074">
    <property type="protein sequence ID" value="GKV27116.1"/>
    <property type="molecule type" value="Genomic_DNA"/>
</dbReference>
<organism evidence="1 2">
    <name type="scientific">Rubroshorea leprosula</name>
    <dbReference type="NCBI Taxonomy" id="152421"/>
    <lineage>
        <taxon>Eukaryota</taxon>
        <taxon>Viridiplantae</taxon>
        <taxon>Streptophyta</taxon>
        <taxon>Embryophyta</taxon>
        <taxon>Tracheophyta</taxon>
        <taxon>Spermatophyta</taxon>
        <taxon>Magnoliopsida</taxon>
        <taxon>eudicotyledons</taxon>
        <taxon>Gunneridae</taxon>
        <taxon>Pentapetalae</taxon>
        <taxon>rosids</taxon>
        <taxon>malvids</taxon>
        <taxon>Malvales</taxon>
        <taxon>Dipterocarpaceae</taxon>
        <taxon>Rubroshorea</taxon>
    </lineage>
</organism>
<keyword evidence="2" id="KW-1185">Reference proteome</keyword>
<dbReference type="Proteomes" id="UP001054252">
    <property type="component" value="Unassembled WGS sequence"/>
</dbReference>
<dbReference type="AlphaFoldDB" id="A0AAV5KRQ4"/>
<gene>
    <name evidence="1" type="ORF">SLEP1_g36321</name>
</gene>
<protein>
    <submittedName>
        <fullName evidence="1">Uncharacterized protein</fullName>
    </submittedName>
</protein>
<comment type="caution">
    <text evidence="1">The sequence shown here is derived from an EMBL/GenBank/DDBJ whole genome shotgun (WGS) entry which is preliminary data.</text>
</comment>
<name>A0AAV5KRQ4_9ROSI</name>
<reference evidence="1 2" key="1">
    <citation type="journal article" date="2021" name="Commun. Biol.">
        <title>The genome of Shorea leprosula (Dipterocarpaceae) highlights the ecological relevance of drought in aseasonal tropical rainforests.</title>
        <authorList>
            <person name="Ng K.K.S."/>
            <person name="Kobayashi M.J."/>
            <person name="Fawcett J.A."/>
            <person name="Hatakeyama M."/>
            <person name="Paape T."/>
            <person name="Ng C.H."/>
            <person name="Ang C.C."/>
            <person name="Tnah L.H."/>
            <person name="Lee C.T."/>
            <person name="Nishiyama T."/>
            <person name="Sese J."/>
            <person name="O'Brien M.J."/>
            <person name="Copetti D."/>
            <person name="Mohd Noor M.I."/>
            <person name="Ong R.C."/>
            <person name="Putra M."/>
            <person name="Sireger I.Z."/>
            <person name="Indrioko S."/>
            <person name="Kosugi Y."/>
            <person name="Izuno A."/>
            <person name="Isagi Y."/>
            <person name="Lee S.L."/>
            <person name="Shimizu K.K."/>
        </authorList>
    </citation>
    <scope>NUCLEOTIDE SEQUENCE [LARGE SCALE GENOMIC DNA]</scope>
    <source>
        <strain evidence="1">214</strain>
    </source>
</reference>
<proteinExistence type="predicted"/>
<evidence type="ECO:0000313" key="2">
    <source>
        <dbReference type="Proteomes" id="UP001054252"/>
    </source>
</evidence>
<evidence type="ECO:0000313" key="1">
    <source>
        <dbReference type="EMBL" id="GKV27116.1"/>
    </source>
</evidence>
<accession>A0AAV5KRQ4</accession>